<dbReference type="InterPro" id="IPR001005">
    <property type="entry name" value="SANT/Myb"/>
</dbReference>
<dbReference type="Proteomes" id="UP000325313">
    <property type="component" value="Unassembled WGS sequence"/>
</dbReference>
<evidence type="ECO:0000313" key="5">
    <source>
        <dbReference type="Proteomes" id="UP000324748"/>
    </source>
</evidence>
<comment type="caution">
    <text evidence="4">The sequence shown here is derived from an EMBL/GenBank/DDBJ whole genome shotgun (WGS) entry which is preliminary data.</text>
</comment>
<protein>
    <recommendedName>
        <fullName evidence="2">Myb-like domain-containing protein</fullName>
    </recommendedName>
</protein>
<name>A0A5B0NUE2_PUCGR</name>
<evidence type="ECO:0000313" key="6">
    <source>
        <dbReference type="Proteomes" id="UP000325313"/>
    </source>
</evidence>
<organism evidence="4 6">
    <name type="scientific">Puccinia graminis f. sp. tritici</name>
    <dbReference type="NCBI Taxonomy" id="56615"/>
    <lineage>
        <taxon>Eukaryota</taxon>
        <taxon>Fungi</taxon>
        <taxon>Dikarya</taxon>
        <taxon>Basidiomycota</taxon>
        <taxon>Pucciniomycotina</taxon>
        <taxon>Pucciniomycetes</taxon>
        <taxon>Pucciniales</taxon>
        <taxon>Pucciniaceae</taxon>
        <taxon>Puccinia</taxon>
    </lineage>
</organism>
<keyword evidence="5" id="KW-1185">Reference proteome</keyword>
<dbReference type="EMBL" id="VSWC01000184">
    <property type="protein sequence ID" value="KAA1067633.1"/>
    <property type="molecule type" value="Genomic_DNA"/>
</dbReference>
<gene>
    <name evidence="3" type="ORF">PGT21_011933</name>
    <name evidence="4" type="ORF">PGTUg99_001025</name>
</gene>
<dbReference type="EMBL" id="VDEP01000377">
    <property type="protein sequence ID" value="KAA1092124.1"/>
    <property type="molecule type" value="Genomic_DNA"/>
</dbReference>
<dbReference type="InterPro" id="IPR044822">
    <property type="entry name" value="Myb_DNA-bind_4"/>
</dbReference>
<dbReference type="Pfam" id="PF13837">
    <property type="entry name" value="Myb_DNA-bind_4"/>
    <property type="match status" value="1"/>
</dbReference>
<dbReference type="Gene3D" id="1.10.10.60">
    <property type="entry name" value="Homeodomain-like"/>
    <property type="match status" value="1"/>
</dbReference>
<accession>A0A5B0NUE2</accession>
<dbReference type="AlphaFoldDB" id="A0A5B0NUE2"/>
<evidence type="ECO:0000313" key="3">
    <source>
        <dbReference type="EMBL" id="KAA1067633.1"/>
    </source>
</evidence>
<feature type="region of interest" description="Disordered" evidence="1">
    <location>
        <begin position="1"/>
        <end position="47"/>
    </location>
</feature>
<dbReference type="Proteomes" id="UP000324748">
    <property type="component" value="Unassembled WGS sequence"/>
</dbReference>
<dbReference type="PROSITE" id="PS50090">
    <property type="entry name" value="MYB_LIKE"/>
    <property type="match status" value="1"/>
</dbReference>
<evidence type="ECO:0000259" key="2">
    <source>
        <dbReference type="PROSITE" id="PS50090"/>
    </source>
</evidence>
<evidence type="ECO:0000313" key="4">
    <source>
        <dbReference type="EMBL" id="KAA1092124.1"/>
    </source>
</evidence>
<evidence type="ECO:0000256" key="1">
    <source>
        <dbReference type="SAM" id="MobiDB-lite"/>
    </source>
</evidence>
<proteinExistence type="predicted"/>
<reference evidence="5 6" key="1">
    <citation type="submission" date="2019-05" db="EMBL/GenBank/DDBJ databases">
        <title>Emergence of the Ug99 lineage of the wheat stem rust pathogen through somatic hybridization.</title>
        <authorList>
            <person name="Li F."/>
            <person name="Upadhyaya N.M."/>
            <person name="Sperschneider J."/>
            <person name="Matny O."/>
            <person name="Nguyen-Phuc H."/>
            <person name="Mago R."/>
            <person name="Raley C."/>
            <person name="Miller M.E."/>
            <person name="Silverstein K.A.T."/>
            <person name="Henningsen E."/>
            <person name="Hirsch C.D."/>
            <person name="Visser B."/>
            <person name="Pretorius Z.A."/>
            <person name="Steffenson B.J."/>
            <person name="Schwessinger B."/>
            <person name="Dodds P.N."/>
            <person name="Figueroa M."/>
        </authorList>
    </citation>
    <scope>NUCLEOTIDE SEQUENCE [LARGE SCALE GENOMIC DNA]</scope>
    <source>
        <strain evidence="3">21-0</strain>
        <strain evidence="4 6">Ug99</strain>
    </source>
</reference>
<sequence length="392" mass="46248">MPRSAKTKAGRPSPIDRTKHTPIVSKEAAAEGPRQPAQESNEPALNNPIIVVHPKHRYIKRDPPPYDPNLPIITENKFYTISSFPQDLQAEMINKTHLQVISDYFLKADQMQELAHCYGFFFIEGPWDLDEIVILNEELDRFCQTRNCPKQSLGKELKGKKTELDLVPILAQKLIWREKTAIVNKLKYECTYRPYRQPDQKTARKLWTEEEHGFLLKALQEPQFQLENKHGRKKAIWEKVVQHCKKLGDFDKDYKQCQRKWRESSATRMNTGGHFHQFFHGDWCKFLIRLRDHDFQGPVGFPWRQVQFGDFTAAHLRRLWKKFGKLEANDSYESYFDRVIKEHLDYTVDKLNKKKCGGNRKDFAVLDCLGKRPQRKGYQDPPRYFQHSDLFV</sequence>
<feature type="domain" description="Myb-like" evidence="2">
    <location>
        <begin position="199"/>
        <end position="265"/>
    </location>
</feature>